<comment type="caution">
    <text evidence="2">The sequence shown here is derived from an EMBL/GenBank/DDBJ whole genome shotgun (WGS) entry which is preliminary data.</text>
</comment>
<feature type="compositionally biased region" description="Polar residues" evidence="1">
    <location>
        <begin position="521"/>
        <end position="534"/>
    </location>
</feature>
<sequence>MSCVTSNISNTEVWEAYTATNSLRSRSFELEPPDPLRVRPLTVVVTINWPAAMKFTFWIFVMTVSLAQIKAAVNIERTIEKVQNILKQNSKLPQLTRDEILQLLEDIRANDATSTSTTLPLVYVTTSRPKENDVENEINTGIFLTPKKILKTAEKDGKTDLEIDEEISDEALVTSRINSNQQIETTTQKGWYSLDEGVSYDDTQAANTIRNQIFETTTIKEWYNFNKGISKDESLKSTRKKNQKFETTTKKVKPALMVVLPYTQSDGSSLQELYTRPPRIKVVEDIELNSDKAKQTLTSPKQILPNKPAHGAVISEKLNKNAKIAMSLQTPPELADLSAELKEFLDAHGLKGNPGPEDHFLLPLEGFKPLPPARTVDGSVELPENILLTYDLVSPSSSASGILNKNNVVPAMSPNNFLFDPLKPKYPFELDTSASNPMTSVLPLELPHTKKINKQPDYSPIDYDSVKIIPLPKGPNPVNDAFESLELENELRKRQTANSSDSSSTSEDVATTSDASMKDITGTTDTSTGANINLSTTNTSMLDVSNDSVSANTDTGASIKELEDSFGAPAPSQPGDSTLPPPRKNGFYWMLDWNSFLEVGLDDRKVNIRFEPKLGDPQMFLPINVP</sequence>
<evidence type="ECO:0000313" key="3">
    <source>
        <dbReference type="Proteomes" id="UP000299102"/>
    </source>
</evidence>
<gene>
    <name evidence="2" type="ORF">EVAR_55345_1</name>
</gene>
<accession>A0A4C1YKB0</accession>
<reference evidence="2 3" key="1">
    <citation type="journal article" date="2019" name="Commun. Biol.">
        <title>The bagworm genome reveals a unique fibroin gene that provides high tensile strength.</title>
        <authorList>
            <person name="Kono N."/>
            <person name="Nakamura H."/>
            <person name="Ohtoshi R."/>
            <person name="Tomita M."/>
            <person name="Numata K."/>
            <person name="Arakawa K."/>
        </authorList>
    </citation>
    <scope>NUCLEOTIDE SEQUENCE [LARGE SCALE GENOMIC DNA]</scope>
</reference>
<feature type="compositionally biased region" description="Low complexity" evidence="1">
    <location>
        <begin position="496"/>
        <end position="515"/>
    </location>
</feature>
<dbReference type="EMBL" id="BGZK01001225">
    <property type="protein sequence ID" value="GBP74847.1"/>
    <property type="molecule type" value="Genomic_DNA"/>
</dbReference>
<keyword evidence="3" id="KW-1185">Reference proteome</keyword>
<proteinExistence type="predicted"/>
<dbReference type="Proteomes" id="UP000299102">
    <property type="component" value="Unassembled WGS sequence"/>
</dbReference>
<evidence type="ECO:0000256" key="1">
    <source>
        <dbReference type="SAM" id="MobiDB-lite"/>
    </source>
</evidence>
<dbReference type="AlphaFoldDB" id="A0A4C1YKB0"/>
<evidence type="ECO:0000313" key="2">
    <source>
        <dbReference type="EMBL" id="GBP74847.1"/>
    </source>
</evidence>
<organism evidence="2 3">
    <name type="scientific">Eumeta variegata</name>
    <name type="common">Bagworm moth</name>
    <name type="synonym">Eumeta japonica</name>
    <dbReference type="NCBI Taxonomy" id="151549"/>
    <lineage>
        <taxon>Eukaryota</taxon>
        <taxon>Metazoa</taxon>
        <taxon>Ecdysozoa</taxon>
        <taxon>Arthropoda</taxon>
        <taxon>Hexapoda</taxon>
        <taxon>Insecta</taxon>
        <taxon>Pterygota</taxon>
        <taxon>Neoptera</taxon>
        <taxon>Endopterygota</taxon>
        <taxon>Lepidoptera</taxon>
        <taxon>Glossata</taxon>
        <taxon>Ditrysia</taxon>
        <taxon>Tineoidea</taxon>
        <taxon>Psychidae</taxon>
        <taxon>Oiketicinae</taxon>
        <taxon>Eumeta</taxon>
    </lineage>
</organism>
<dbReference type="STRING" id="151549.A0A4C1YKB0"/>
<dbReference type="OrthoDB" id="8192746at2759"/>
<name>A0A4C1YKB0_EUMVA</name>
<protein>
    <submittedName>
        <fullName evidence="2">Uncharacterized protein</fullName>
    </submittedName>
</protein>
<feature type="region of interest" description="Disordered" evidence="1">
    <location>
        <begin position="490"/>
        <end position="534"/>
    </location>
</feature>